<dbReference type="Proteomes" id="UP000700248">
    <property type="component" value="Unassembled WGS sequence"/>
</dbReference>
<evidence type="ECO:0000313" key="6">
    <source>
        <dbReference type="Proteomes" id="UP000783934"/>
    </source>
</evidence>
<name>A0A1U9K1W2_9BURK</name>
<evidence type="ECO:0000313" key="2">
    <source>
        <dbReference type="EMBL" id="AQS51964.1"/>
    </source>
</evidence>
<gene>
    <name evidence="4" type="ORF">GGR41_001003</name>
    <name evidence="3" type="ORF">K8U84_10790</name>
    <name evidence="2" type="ORF">PAEH1_11180</name>
</gene>
<feature type="transmembrane region" description="Helical" evidence="1">
    <location>
        <begin position="72"/>
        <end position="94"/>
    </location>
</feature>
<keyword evidence="1" id="KW-0812">Transmembrane</keyword>
<evidence type="ECO:0000256" key="1">
    <source>
        <dbReference type="SAM" id="Phobius"/>
    </source>
</evidence>
<organism evidence="2 5">
    <name type="scientific">Paenalcaligenes hominis</name>
    <dbReference type="NCBI Taxonomy" id="643674"/>
    <lineage>
        <taxon>Bacteria</taxon>
        <taxon>Pseudomonadati</taxon>
        <taxon>Pseudomonadota</taxon>
        <taxon>Betaproteobacteria</taxon>
        <taxon>Burkholderiales</taxon>
        <taxon>Alcaligenaceae</taxon>
        <taxon>Paenalcaligenes</taxon>
    </lineage>
</organism>
<dbReference type="Pfam" id="PF07332">
    <property type="entry name" value="Phage_holin_3_6"/>
    <property type="match status" value="1"/>
</dbReference>
<proteinExistence type="predicted"/>
<evidence type="ECO:0000313" key="4">
    <source>
        <dbReference type="EMBL" id="NJB64774.1"/>
    </source>
</evidence>
<dbReference type="Proteomes" id="UP000783934">
    <property type="component" value="Unassembled WGS sequence"/>
</dbReference>
<dbReference type="EMBL" id="JAATIZ010000002">
    <property type="protein sequence ID" value="NJB64774.1"/>
    <property type="molecule type" value="Genomic_DNA"/>
</dbReference>
<keyword evidence="6" id="KW-1185">Reference proteome</keyword>
<accession>A0A1U9K1W2</accession>
<sequence>MSLRHRVGALGSTALSILRTRLEIFALEAGEQKASLIQLLALFAGALLFSTLAILVFSLWIALLFWPTEYRYWAIGILMAVYAVLAIVFSLRIVRRLTREPMPFAVTLDELGRDIQLLDRLRTDDEDA</sequence>
<reference evidence="3" key="4">
    <citation type="submission" date="2021-09" db="EMBL/GenBank/DDBJ databases">
        <authorList>
            <person name="Gilroy R."/>
        </authorList>
    </citation>
    <scope>NUCLEOTIDE SEQUENCE</scope>
    <source>
        <strain evidence="3">CHK175-13533</strain>
    </source>
</reference>
<feature type="transmembrane region" description="Helical" evidence="1">
    <location>
        <begin position="39"/>
        <end position="66"/>
    </location>
</feature>
<protein>
    <submittedName>
        <fullName evidence="4">Membrane protein YqjE</fullName>
    </submittedName>
    <submittedName>
        <fullName evidence="3">Phage holin family protein</fullName>
    </submittedName>
</protein>
<evidence type="ECO:0000313" key="3">
    <source>
        <dbReference type="EMBL" id="HJH25028.1"/>
    </source>
</evidence>
<keyword evidence="1" id="KW-1133">Transmembrane helix</keyword>
<reference evidence="3" key="3">
    <citation type="journal article" date="2021" name="PeerJ">
        <title>Extensive microbial diversity within the chicken gut microbiome revealed by metagenomics and culture.</title>
        <authorList>
            <person name="Gilroy R."/>
            <person name="Ravi A."/>
            <person name="Getino M."/>
            <person name="Pursley I."/>
            <person name="Horton D.L."/>
            <person name="Alikhan N.F."/>
            <person name="Baker D."/>
            <person name="Gharbi K."/>
            <person name="Hall N."/>
            <person name="Watson M."/>
            <person name="Adriaenssens E.M."/>
            <person name="Foster-Nyarko E."/>
            <person name="Jarju S."/>
            <person name="Secka A."/>
            <person name="Antonio M."/>
            <person name="Oren A."/>
            <person name="Chaudhuri R.R."/>
            <person name="La Ragione R."/>
            <person name="Hildebrand F."/>
            <person name="Pallen M.J."/>
        </authorList>
    </citation>
    <scope>NUCLEOTIDE SEQUENCE</scope>
    <source>
        <strain evidence="3">CHK175-13533</strain>
    </source>
</reference>
<dbReference type="EMBL" id="DYTQ01000112">
    <property type="protein sequence ID" value="HJH25028.1"/>
    <property type="molecule type" value="Genomic_DNA"/>
</dbReference>
<keyword evidence="1" id="KW-0472">Membrane</keyword>
<reference evidence="2 5" key="1">
    <citation type="submission" date="2017-01" db="EMBL/GenBank/DDBJ databases">
        <title>Complete Genome Sequence of Paenalcaligenes hominis, Isolated from a paraplegic Patient with neurogenic bladder.</title>
        <authorList>
            <person name="Mukhopadhyay R."/>
            <person name="Joaquin J."/>
            <person name="Hogue R."/>
            <person name="Kilaru A."/>
            <person name="Jospin G."/>
            <person name="Mars K."/>
            <person name="Eisen J.A."/>
            <person name="Chaturvedi V."/>
        </authorList>
    </citation>
    <scope>NUCLEOTIDE SEQUENCE [LARGE SCALE GENOMIC DNA]</scope>
    <source>
        <strain evidence="2 5">15S00501</strain>
    </source>
</reference>
<reference evidence="4 6" key="2">
    <citation type="submission" date="2020-03" db="EMBL/GenBank/DDBJ databases">
        <title>Genomic Encyclopedia of Type Strains, Phase IV (KMG-IV): sequencing the most valuable type-strain genomes for metagenomic binning, comparative biology and taxonomic classification.</title>
        <authorList>
            <person name="Goeker M."/>
        </authorList>
    </citation>
    <scope>NUCLEOTIDE SEQUENCE [LARGE SCALE GENOMIC DNA]</scope>
    <source>
        <strain evidence="4 6">DSM 26613</strain>
    </source>
</reference>
<dbReference type="EMBL" id="CP019697">
    <property type="protein sequence ID" value="AQS51964.1"/>
    <property type="molecule type" value="Genomic_DNA"/>
</dbReference>
<dbReference type="Proteomes" id="UP000189369">
    <property type="component" value="Chromosome"/>
</dbReference>
<dbReference type="RefSeq" id="WP_077734599.1">
    <property type="nucleotide sequence ID" value="NZ_BMCQ01000001.1"/>
</dbReference>
<evidence type="ECO:0000313" key="5">
    <source>
        <dbReference type="Proteomes" id="UP000189369"/>
    </source>
</evidence>
<dbReference type="STRING" id="643674.PAEH1_11180"/>
<dbReference type="AlphaFoldDB" id="A0A1U9K1W2"/>
<dbReference type="InterPro" id="IPR009937">
    <property type="entry name" value="Phage_holin_3_6"/>
</dbReference>
<dbReference type="OrthoDB" id="8642121at2"/>
<dbReference type="KEGG" id="phn:PAEH1_11180"/>